<gene>
    <name evidence="1" type="ORF">EJ04DRAFT_418579</name>
</gene>
<evidence type="ECO:0000313" key="2">
    <source>
        <dbReference type="Proteomes" id="UP000799444"/>
    </source>
</evidence>
<proteinExistence type="predicted"/>
<feature type="non-terminal residue" evidence="1">
    <location>
        <position position="1"/>
    </location>
</feature>
<dbReference type="OrthoDB" id="4022548at2759"/>
<dbReference type="Proteomes" id="UP000799444">
    <property type="component" value="Unassembled WGS sequence"/>
</dbReference>
<dbReference type="EMBL" id="ML996504">
    <property type="protein sequence ID" value="KAF2726428.1"/>
    <property type="molecule type" value="Genomic_DNA"/>
</dbReference>
<keyword evidence="2" id="KW-1185">Reference proteome</keyword>
<name>A0A9P4QJ04_9PLEO</name>
<accession>A0A9P4QJ04</accession>
<evidence type="ECO:0000313" key="1">
    <source>
        <dbReference type="EMBL" id="KAF2726428.1"/>
    </source>
</evidence>
<reference evidence="1" key="1">
    <citation type="journal article" date="2020" name="Stud. Mycol.">
        <title>101 Dothideomycetes genomes: a test case for predicting lifestyles and emergence of pathogens.</title>
        <authorList>
            <person name="Haridas S."/>
            <person name="Albert R."/>
            <person name="Binder M."/>
            <person name="Bloem J."/>
            <person name="Labutti K."/>
            <person name="Salamov A."/>
            <person name="Andreopoulos B."/>
            <person name="Baker S."/>
            <person name="Barry K."/>
            <person name="Bills G."/>
            <person name="Bluhm B."/>
            <person name="Cannon C."/>
            <person name="Castanera R."/>
            <person name="Culley D."/>
            <person name="Daum C."/>
            <person name="Ezra D."/>
            <person name="Gonzalez J."/>
            <person name="Henrissat B."/>
            <person name="Kuo A."/>
            <person name="Liang C."/>
            <person name="Lipzen A."/>
            <person name="Lutzoni F."/>
            <person name="Magnuson J."/>
            <person name="Mondo S."/>
            <person name="Nolan M."/>
            <person name="Ohm R."/>
            <person name="Pangilinan J."/>
            <person name="Park H.-J."/>
            <person name="Ramirez L."/>
            <person name="Alfaro M."/>
            <person name="Sun H."/>
            <person name="Tritt A."/>
            <person name="Yoshinaga Y."/>
            <person name="Zwiers L.-H."/>
            <person name="Turgeon B."/>
            <person name="Goodwin S."/>
            <person name="Spatafora J."/>
            <person name="Crous P."/>
            <person name="Grigoriev I."/>
        </authorList>
    </citation>
    <scope>NUCLEOTIDE SEQUENCE</scope>
    <source>
        <strain evidence="1">CBS 125425</strain>
    </source>
</reference>
<protein>
    <submittedName>
        <fullName evidence="1">Uncharacterized protein</fullName>
    </submittedName>
</protein>
<comment type="caution">
    <text evidence="1">The sequence shown here is derived from an EMBL/GenBank/DDBJ whole genome shotgun (WGS) entry which is preliminary data.</text>
</comment>
<sequence length="61" mass="7043">SCEACGRAKPSRHGRYGKLFPLPRPVRSWTDITMDFIVDLPWSQSDSKWYNAILVVVDQFT</sequence>
<feature type="non-terminal residue" evidence="1">
    <location>
        <position position="61"/>
    </location>
</feature>
<organism evidence="1 2">
    <name type="scientific">Polyplosphaeria fusca</name>
    <dbReference type="NCBI Taxonomy" id="682080"/>
    <lineage>
        <taxon>Eukaryota</taxon>
        <taxon>Fungi</taxon>
        <taxon>Dikarya</taxon>
        <taxon>Ascomycota</taxon>
        <taxon>Pezizomycotina</taxon>
        <taxon>Dothideomycetes</taxon>
        <taxon>Pleosporomycetidae</taxon>
        <taxon>Pleosporales</taxon>
        <taxon>Tetraplosphaeriaceae</taxon>
        <taxon>Polyplosphaeria</taxon>
    </lineage>
</organism>
<dbReference type="AlphaFoldDB" id="A0A9P4QJ04"/>